<dbReference type="PANTHER" id="PTHR30346:SF0">
    <property type="entry name" value="HCA OPERON TRANSCRIPTIONAL ACTIVATOR HCAR"/>
    <property type="match status" value="1"/>
</dbReference>
<dbReference type="OrthoDB" id="8679465at2"/>
<protein>
    <submittedName>
        <fullName evidence="6">Transcriptional regulator, LysR family</fullName>
    </submittedName>
</protein>
<keyword evidence="7" id="KW-1185">Reference proteome</keyword>
<keyword evidence="2" id="KW-0805">Transcription regulation</keyword>
<dbReference type="PANTHER" id="PTHR30346">
    <property type="entry name" value="TRANSCRIPTIONAL DUAL REGULATOR HCAR-RELATED"/>
    <property type="match status" value="1"/>
</dbReference>
<feature type="domain" description="HTH lysR-type" evidence="5">
    <location>
        <begin position="3"/>
        <end position="60"/>
    </location>
</feature>
<dbReference type="InterPro" id="IPR000847">
    <property type="entry name" value="LysR_HTH_N"/>
</dbReference>
<dbReference type="CDD" id="cd08412">
    <property type="entry name" value="PBP2_PAO1_like"/>
    <property type="match status" value="1"/>
</dbReference>
<dbReference type="KEGG" id="rfr:Rfer_0131"/>
<gene>
    <name evidence="6" type="ordered locus">Rfer_0131</name>
</gene>
<dbReference type="SUPFAM" id="SSF46785">
    <property type="entry name" value="Winged helix' DNA-binding domain"/>
    <property type="match status" value="1"/>
</dbReference>
<accession>Q223B2</accession>
<dbReference type="GO" id="GO:0003700">
    <property type="term" value="F:DNA-binding transcription factor activity"/>
    <property type="evidence" value="ECO:0007669"/>
    <property type="project" value="InterPro"/>
</dbReference>
<evidence type="ECO:0000313" key="7">
    <source>
        <dbReference type="Proteomes" id="UP000008332"/>
    </source>
</evidence>
<dbReference type="SUPFAM" id="SSF53850">
    <property type="entry name" value="Periplasmic binding protein-like II"/>
    <property type="match status" value="1"/>
</dbReference>
<organism evidence="6 7">
    <name type="scientific">Albidiferax ferrireducens (strain ATCC BAA-621 / DSM 15236 / T118)</name>
    <name type="common">Rhodoferax ferrireducens</name>
    <dbReference type="NCBI Taxonomy" id="338969"/>
    <lineage>
        <taxon>Bacteria</taxon>
        <taxon>Pseudomonadati</taxon>
        <taxon>Pseudomonadota</taxon>
        <taxon>Betaproteobacteria</taxon>
        <taxon>Burkholderiales</taxon>
        <taxon>Comamonadaceae</taxon>
        <taxon>Rhodoferax</taxon>
    </lineage>
</organism>
<dbReference type="Gene3D" id="1.10.10.10">
    <property type="entry name" value="Winged helix-like DNA-binding domain superfamily/Winged helix DNA-binding domain"/>
    <property type="match status" value="1"/>
</dbReference>
<dbReference type="PRINTS" id="PR00039">
    <property type="entry name" value="HTHLYSR"/>
</dbReference>
<evidence type="ECO:0000259" key="5">
    <source>
        <dbReference type="PROSITE" id="PS50931"/>
    </source>
</evidence>
<reference evidence="7" key="1">
    <citation type="submission" date="2006-02" db="EMBL/GenBank/DDBJ databases">
        <title>Complete sequence of chromosome of Rhodoferax ferrireducens DSM 15236.</title>
        <authorList>
            <person name="Copeland A."/>
            <person name="Lucas S."/>
            <person name="Lapidus A."/>
            <person name="Barry K."/>
            <person name="Detter J.C."/>
            <person name="Glavina del Rio T."/>
            <person name="Hammon N."/>
            <person name="Israni S."/>
            <person name="Pitluck S."/>
            <person name="Brettin T."/>
            <person name="Bruce D."/>
            <person name="Han C."/>
            <person name="Tapia R."/>
            <person name="Gilna P."/>
            <person name="Kiss H."/>
            <person name="Schmutz J."/>
            <person name="Larimer F."/>
            <person name="Land M."/>
            <person name="Kyrpides N."/>
            <person name="Ivanova N."/>
            <person name="Richardson P."/>
        </authorList>
    </citation>
    <scope>NUCLEOTIDE SEQUENCE [LARGE SCALE GENOMIC DNA]</scope>
    <source>
        <strain evidence="7">ATCC BAA-621 / DSM 15236 / T118</strain>
    </source>
</reference>
<evidence type="ECO:0000313" key="6">
    <source>
        <dbReference type="EMBL" id="ABD67891.1"/>
    </source>
</evidence>
<dbReference type="Gene3D" id="3.40.190.10">
    <property type="entry name" value="Periplasmic binding protein-like II"/>
    <property type="match status" value="2"/>
</dbReference>
<evidence type="ECO:0000256" key="1">
    <source>
        <dbReference type="ARBA" id="ARBA00009437"/>
    </source>
</evidence>
<dbReference type="AlphaFoldDB" id="Q223B2"/>
<dbReference type="Pfam" id="PF00126">
    <property type="entry name" value="HTH_1"/>
    <property type="match status" value="1"/>
</dbReference>
<proteinExistence type="inferred from homology"/>
<evidence type="ECO:0000256" key="4">
    <source>
        <dbReference type="ARBA" id="ARBA00023163"/>
    </source>
</evidence>
<dbReference type="FunFam" id="1.10.10.10:FF:000001">
    <property type="entry name" value="LysR family transcriptional regulator"/>
    <property type="match status" value="1"/>
</dbReference>
<dbReference type="HOGENOM" id="CLU_039613_6_4_4"/>
<dbReference type="Proteomes" id="UP000008332">
    <property type="component" value="Chromosome"/>
</dbReference>
<dbReference type="GO" id="GO:0003677">
    <property type="term" value="F:DNA binding"/>
    <property type="evidence" value="ECO:0007669"/>
    <property type="project" value="UniProtKB-KW"/>
</dbReference>
<dbReference type="PROSITE" id="PS50931">
    <property type="entry name" value="HTH_LYSR"/>
    <property type="match status" value="1"/>
</dbReference>
<dbReference type="STRING" id="338969.Rfer_0131"/>
<dbReference type="GO" id="GO:0032993">
    <property type="term" value="C:protein-DNA complex"/>
    <property type="evidence" value="ECO:0007669"/>
    <property type="project" value="TreeGrafter"/>
</dbReference>
<dbReference type="Pfam" id="PF03466">
    <property type="entry name" value="LysR_substrate"/>
    <property type="match status" value="1"/>
</dbReference>
<dbReference type="eggNOG" id="COG0583">
    <property type="taxonomic scope" value="Bacteria"/>
</dbReference>
<evidence type="ECO:0000256" key="3">
    <source>
        <dbReference type="ARBA" id="ARBA00023125"/>
    </source>
</evidence>
<dbReference type="InterPro" id="IPR005119">
    <property type="entry name" value="LysR_subst-bd"/>
</dbReference>
<sequence length="307" mass="34645">MRFSLRQIKYFAATAELGQISRAAVELSVSQSAVTISIRDLEEGLGYKLFIRQSHGMELTDNGRHFLTRAYAILAAVDDARNMPQEIAPVSGELTLAATYTVMGYFLPDHLQRLSLLYPALRIRMLELDRDTIESGLLAQNYDMAMLLTSNVRNPAIQTETLFSSQRRLWVSPQHRFAAKRQVSFADIAQEPFIMLTVDEAADSALRYWHLHGFEPNVALNTKSIEAVRSLVANDLGVAILSDMVYRPWSLEGKRIETIKPVESIPSMNVGLAWRADASMSPAMNTVRQYFKQRYLDPQNPHGSSHR</sequence>
<dbReference type="RefSeq" id="WP_011462464.1">
    <property type="nucleotide sequence ID" value="NC_007908.1"/>
</dbReference>
<comment type="similarity">
    <text evidence="1">Belongs to the LysR transcriptional regulatory family.</text>
</comment>
<keyword evidence="3" id="KW-0238">DNA-binding</keyword>
<keyword evidence="4" id="KW-0804">Transcription</keyword>
<evidence type="ECO:0000256" key="2">
    <source>
        <dbReference type="ARBA" id="ARBA00023015"/>
    </source>
</evidence>
<dbReference type="InterPro" id="IPR036390">
    <property type="entry name" value="WH_DNA-bd_sf"/>
</dbReference>
<name>Q223B2_ALBFT</name>
<dbReference type="InterPro" id="IPR036388">
    <property type="entry name" value="WH-like_DNA-bd_sf"/>
</dbReference>
<dbReference type="EMBL" id="CP000267">
    <property type="protein sequence ID" value="ABD67891.1"/>
    <property type="molecule type" value="Genomic_DNA"/>
</dbReference>